<dbReference type="GO" id="GO:0071111">
    <property type="term" value="F:cyclic-guanylate-specific phosphodiesterase activity"/>
    <property type="evidence" value="ECO:0007669"/>
    <property type="project" value="UniProtKB-EC"/>
</dbReference>
<dbReference type="GO" id="GO:0071732">
    <property type="term" value="P:cellular response to nitric oxide"/>
    <property type="evidence" value="ECO:0007669"/>
    <property type="project" value="UniProtKB-ARBA"/>
</dbReference>
<dbReference type="SMART" id="SM00052">
    <property type="entry name" value="EAL"/>
    <property type="match status" value="1"/>
</dbReference>
<comment type="cofactor">
    <cofactor evidence="1">
        <name>Mg(2+)</name>
        <dbReference type="ChEBI" id="CHEBI:18420"/>
    </cofactor>
</comment>
<dbReference type="InterPro" id="IPR029787">
    <property type="entry name" value="Nucleotide_cyclase"/>
</dbReference>
<dbReference type="PROSITE" id="PS50883">
    <property type="entry name" value="EAL"/>
    <property type="match status" value="1"/>
</dbReference>
<dbReference type="Pfam" id="PF00990">
    <property type="entry name" value="GGDEF"/>
    <property type="match status" value="1"/>
</dbReference>
<dbReference type="EMBL" id="QPID01000005">
    <property type="protein sequence ID" value="RCU50025.1"/>
    <property type="molecule type" value="Genomic_DNA"/>
</dbReference>
<dbReference type="CDD" id="cd01949">
    <property type="entry name" value="GGDEF"/>
    <property type="match status" value="1"/>
</dbReference>
<comment type="catalytic activity">
    <reaction evidence="4">
        <text>3',3'-c-di-GMP + H2O = 5'-phosphoguanylyl(3'-&gt;5')guanosine + H(+)</text>
        <dbReference type="Rhea" id="RHEA:24902"/>
        <dbReference type="ChEBI" id="CHEBI:15377"/>
        <dbReference type="ChEBI" id="CHEBI:15378"/>
        <dbReference type="ChEBI" id="CHEBI:58754"/>
        <dbReference type="ChEBI" id="CHEBI:58805"/>
        <dbReference type="EC" id="3.1.4.52"/>
    </reaction>
    <physiologicalReaction direction="left-to-right" evidence="4">
        <dbReference type="Rhea" id="RHEA:24903"/>
    </physiologicalReaction>
</comment>
<feature type="domain" description="GGDEF" evidence="7">
    <location>
        <begin position="223"/>
        <end position="356"/>
    </location>
</feature>
<organism evidence="8 9">
    <name type="scientific">Corallincola holothuriorum</name>
    <dbReference type="NCBI Taxonomy" id="2282215"/>
    <lineage>
        <taxon>Bacteria</taxon>
        <taxon>Pseudomonadati</taxon>
        <taxon>Pseudomonadota</taxon>
        <taxon>Gammaproteobacteria</taxon>
        <taxon>Alteromonadales</taxon>
        <taxon>Psychromonadaceae</taxon>
        <taxon>Corallincola</taxon>
    </lineage>
</organism>
<keyword evidence="9" id="KW-1185">Reference proteome</keyword>
<evidence type="ECO:0000313" key="8">
    <source>
        <dbReference type="EMBL" id="RCU50025.1"/>
    </source>
</evidence>
<dbReference type="Gene3D" id="3.20.20.450">
    <property type="entry name" value="EAL domain"/>
    <property type="match status" value="1"/>
</dbReference>
<feature type="domain" description="EAL" evidence="6">
    <location>
        <begin position="365"/>
        <end position="619"/>
    </location>
</feature>
<keyword evidence="3" id="KW-0973">c-di-GMP</keyword>
<proteinExistence type="predicted"/>
<dbReference type="InterPro" id="IPR001633">
    <property type="entry name" value="EAL_dom"/>
</dbReference>
<evidence type="ECO:0000259" key="6">
    <source>
        <dbReference type="PROSITE" id="PS50883"/>
    </source>
</evidence>
<accession>A0A368NJS3</accession>
<dbReference type="Gene3D" id="3.30.70.270">
    <property type="match status" value="1"/>
</dbReference>
<dbReference type="RefSeq" id="WP_114338312.1">
    <property type="nucleotide sequence ID" value="NZ_QPID01000005.1"/>
</dbReference>
<evidence type="ECO:0000256" key="1">
    <source>
        <dbReference type="ARBA" id="ARBA00001946"/>
    </source>
</evidence>
<dbReference type="SUPFAM" id="SSF55073">
    <property type="entry name" value="Nucleotide cyclase"/>
    <property type="match status" value="1"/>
</dbReference>
<protein>
    <recommendedName>
        <fullName evidence="2">cyclic-guanylate-specific phosphodiesterase</fullName>
        <ecNumber evidence="2">3.1.4.52</ecNumber>
    </recommendedName>
</protein>
<dbReference type="CDD" id="cd01948">
    <property type="entry name" value="EAL"/>
    <property type="match status" value="1"/>
</dbReference>
<dbReference type="SUPFAM" id="SSF55785">
    <property type="entry name" value="PYP-like sensor domain (PAS domain)"/>
    <property type="match status" value="1"/>
</dbReference>
<evidence type="ECO:0000259" key="5">
    <source>
        <dbReference type="PROSITE" id="PS50112"/>
    </source>
</evidence>
<dbReference type="EC" id="3.1.4.52" evidence="2"/>
<dbReference type="AlphaFoldDB" id="A0A368NJS3"/>
<dbReference type="Pfam" id="PF00563">
    <property type="entry name" value="EAL"/>
    <property type="match status" value="1"/>
</dbReference>
<dbReference type="InterPro" id="IPR052155">
    <property type="entry name" value="Biofilm_reg_signaling"/>
</dbReference>
<dbReference type="FunFam" id="3.20.20.450:FF:000001">
    <property type="entry name" value="Cyclic di-GMP phosphodiesterase yahA"/>
    <property type="match status" value="1"/>
</dbReference>
<reference evidence="8 9" key="1">
    <citation type="submission" date="2018-07" db="EMBL/GenBank/DDBJ databases">
        <title>Corallincola holothuriorum sp. nov., a new facultative anaerobe isolated from sea cucumber Apostichopus japonicus.</title>
        <authorList>
            <person name="Xia H."/>
        </authorList>
    </citation>
    <scope>NUCLEOTIDE SEQUENCE [LARGE SCALE GENOMIC DNA]</scope>
    <source>
        <strain evidence="8 9">C4</strain>
    </source>
</reference>
<dbReference type="FunFam" id="3.30.70.270:FF:000001">
    <property type="entry name" value="Diguanylate cyclase domain protein"/>
    <property type="match status" value="1"/>
</dbReference>
<dbReference type="PROSITE" id="PS50887">
    <property type="entry name" value="GGDEF"/>
    <property type="match status" value="1"/>
</dbReference>
<sequence length="629" mass="70413">MHRLLARQLKRANIDLTELPEQIQQLLVTVEQAYEQNDEDRALVERSLELMSAELVEQNAQLSSRVATLNITLDAIQDAVIVVDRQGNYLAYNQPATHLFGIVAKDPSQQNEVVLLDTLAAQLEIPGDLYAMLHALEDNPLAELTGVLSLKDARYLEYCSRPKIIDSELSGRVWSFREVTELKRKEAQIRFQACHDALTGLPNRQLFVDRLEQALLKKKRSQSFLAVLFLDLDHFKDVNDLLGHESGDKLLCTVSKRITECLREQDTLARFGGDEFVLLLDGINAESEADAIAKRILNALAAPFEELNEQIKISTSIGIAFSPRHATTVDDLIRKADMAMYQAKAAGRNTAASFQPQMEAQALHRLSLESRLRNAVSDNNLELYFQPKIHTKGMRLIGFEALVRWHCPEHGIISPGEFIPLAEESDLILEIGQWVLRQACQQLALWRELGHATIGMAVNLSVKQLYQEDFLAQVQALLDEFHITPGLLELEITESMVIGNIDSTISVLQALRAMGVKVAIDDFGTGYSSLNYLRQLPADTLKIDQSFVAALHDSPSDLEIIKTIISVAHTLNFMVVAEGVEDLHTLSILADANCDEVQGYLLSRPMPAELVENFLQPEHINRLYEALNS</sequence>
<dbReference type="OrthoDB" id="9816034at2"/>
<evidence type="ECO:0000259" key="7">
    <source>
        <dbReference type="PROSITE" id="PS50887"/>
    </source>
</evidence>
<evidence type="ECO:0000256" key="3">
    <source>
        <dbReference type="ARBA" id="ARBA00022636"/>
    </source>
</evidence>
<dbReference type="InterPro" id="IPR043128">
    <property type="entry name" value="Rev_trsase/Diguanyl_cyclase"/>
</dbReference>
<gene>
    <name evidence="8" type="ORF">DU002_10425</name>
</gene>
<dbReference type="NCBIfam" id="TIGR00254">
    <property type="entry name" value="GGDEF"/>
    <property type="match status" value="1"/>
</dbReference>
<evidence type="ECO:0000256" key="4">
    <source>
        <dbReference type="ARBA" id="ARBA00051114"/>
    </source>
</evidence>
<dbReference type="PANTHER" id="PTHR44757">
    <property type="entry name" value="DIGUANYLATE CYCLASE DGCP"/>
    <property type="match status" value="1"/>
</dbReference>
<evidence type="ECO:0000256" key="2">
    <source>
        <dbReference type="ARBA" id="ARBA00012282"/>
    </source>
</evidence>
<name>A0A368NJS3_9GAMM</name>
<dbReference type="Proteomes" id="UP000252558">
    <property type="component" value="Unassembled WGS sequence"/>
</dbReference>
<dbReference type="InterPro" id="IPR000014">
    <property type="entry name" value="PAS"/>
</dbReference>
<dbReference type="InterPro" id="IPR035965">
    <property type="entry name" value="PAS-like_dom_sf"/>
</dbReference>
<dbReference type="Gene3D" id="3.30.450.20">
    <property type="entry name" value="PAS domain"/>
    <property type="match status" value="1"/>
</dbReference>
<dbReference type="PANTHER" id="PTHR44757:SF2">
    <property type="entry name" value="BIOFILM ARCHITECTURE MAINTENANCE PROTEIN MBAA"/>
    <property type="match status" value="1"/>
</dbReference>
<dbReference type="SMART" id="SM00267">
    <property type="entry name" value="GGDEF"/>
    <property type="match status" value="1"/>
</dbReference>
<dbReference type="InterPro" id="IPR035919">
    <property type="entry name" value="EAL_sf"/>
</dbReference>
<dbReference type="SUPFAM" id="SSF141868">
    <property type="entry name" value="EAL domain-like"/>
    <property type="match status" value="1"/>
</dbReference>
<dbReference type="InterPro" id="IPR000160">
    <property type="entry name" value="GGDEF_dom"/>
</dbReference>
<dbReference type="PROSITE" id="PS50112">
    <property type="entry name" value="PAS"/>
    <property type="match status" value="1"/>
</dbReference>
<feature type="domain" description="PAS" evidence="5">
    <location>
        <begin position="65"/>
        <end position="106"/>
    </location>
</feature>
<evidence type="ECO:0000313" key="9">
    <source>
        <dbReference type="Proteomes" id="UP000252558"/>
    </source>
</evidence>
<comment type="caution">
    <text evidence="8">The sequence shown here is derived from an EMBL/GenBank/DDBJ whole genome shotgun (WGS) entry which is preliminary data.</text>
</comment>